<feature type="domain" description="Fe-containing alcohol dehydrogenase-like C-terminal" evidence="4">
    <location>
        <begin position="185"/>
        <end position="353"/>
    </location>
</feature>
<dbReference type="FunFam" id="3.40.50.1970:FF:000003">
    <property type="entry name" value="Alcohol dehydrogenase, iron-containing"/>
    <property type="match status" value="1"/>
</dbReference>
<dbReference type="GO" id="GO:1990002">
    <property type="term" value="F:methylglyoxal reductase (NADPH) (acetol producing) activity"/>
    <property type="evidence" value="ECO:0007669"/>
    <property type="project" value="TreeGrafter"/>
</dbReference>
<dbReference type="PANTHER" id="PTHR43633:SF1">
    <property type="entry name" value="ALCOHOL DEHYDROGENASE YQHD"/>
    <property type="match status" value="1"/>
</dbReference>
<comment type="caution">
    <text evidence="5">The sequence shown here is derived from an EMBL/GenBank/DDBJ whole genome shotgun (WGS) entry which is preliminary data.</text>
</comment>
<dbReference type="GO" id="GO:0046872">
    <property type="term" value="F:metal ion binding"/>
    <property type="evidence" value="ECO:0007669"/>
    <property type="project" value="InterPro"/>
</dbReference>
<dbReference type="InterPro" id="IPR056798">
    <property type="entry name" value="ADH_Fe_C"/>
</dbReference>
<evidence type="ECO:0000259" key="3">
    <source>
        <dbReference type="Pfam" id="PF00465"/>
    </source>
</evidence>
<proteinExistence type="inferred from homology"/>
<sequence>MNNFTFCNPTKIVFGKGSVGRLRNNIPGGSKVLLTYGGGSVQRNGIYDQVMAQLEGISVVPFGGIEANPDCSTVDRAIEVARQEGCNFVLAVGGGSVIDASKVIAMGVKAPMSSWEMVKNGYRGETLPLGVVLTVPATGSEMNAGAVLSNRALEEKFAITCHHPLFSILDPTYTYTLSSHQVACGVADVLMHILEQYLTTTGQSGVMDRMAEGVLLNLLDIAPSLMKGNTDYDVACEYMLSATLGLNYMLSMGVEQDWLTHYIGHELTALTGTTHGASLMLVLPAVMEEFRQEKGEKIVQLGRRVFGLTGLSEEATIGATIQAVEDFIHSLGLAASMKEGGISETVAEEVATRFEHRGGALGERGLGTPERIRNVIRRSMR</sequence>
<dbReference type="InterPro" id="IPR001670">
    <property type="entry name" value="ADH_Fe/GldA"/>
</dbReference>
<dbReference type="SUPFAM" id="SSF56796">
    <property type="entry name" value="Dehydroquinate synthase-like"/>
    <property type="match status" value="1"/>
</dbReference>
<evidence type="ECO:0000313" key="5">
    <source>
        <dbReference type="EMBL" id="TFH96040.1"/>
    </source>
</evidence>
<dbReference type="RefSeq" id="WP_134849054.1">
    <property type="nucleotide sequence ID" value="NZ_CP197400.1"/>
</dbReference>
<keyword evidence="2" id="KW-0560">Oxidoreductase</keyword>
<dbReference type="EMBL" id="SPNC01000030">
    <property type="protein sequence ID" value="TFH96040.1"/>
    <property type="molecule type" value="Genomic_DNA"/>
</dbReference>
<dbReference type="GeneID" id="66796511"/>
<accession>A0A4Y8WQA7</accession>
<dbReference type="InterPro" id="IPR044731">
    <property type="entry name" value="BDH-like"/>
</dbReference>
<dbReference type="PANTHER" id="PTHR43633">
    <property type="entry name" value="ALCOHOL DEHYDROGENASE YQHD"/>
    <property type="match status" value="1"/>
</dbReference>
<evidence type="ECO:0000259" key="4">
    <source>
        <dbReference type="Pfam" id="PF25137"/>
    </source>
</evidence>
<feature type="domain" description="Alcohol dehydrogenase iron-type/glycerol dehydrogenase GldA" evidence="3">
    <location>
        <begin position="9"/>
        <end position="171"/>
    </location>
</feature>
<dbReference type="Proteomes" id="UP000297225">
    <property type="component" value="Unassembled WGS sequence"/>
</dbReference>
<dbReference type="STRING" id="1122973.GCA_000379925_01456"/>
<dbReference type="GO" id="GO:1990362">
    <property type="term" value="F:butanol dehydrogenase (NAD+) activity"/>
    <property type="evidence" value="ECO:0007669"/>
    <property type="project" value="InterPro"/>
</dbReference>
<dbReference type="GO" id="GO:0005829">
    <property type="term" value="C:cytosol"/>
    <property type="evidence" value="ECO:0007669"/>
    <property type="project" value="TreeGrafter"/>
</dbReference>
<protein>
    <submittedName>
        <fullName evidence="5">Iron-containing alcohol dehydrogenase</fullName>
    </submittedName>
</protein>
<dbReference type="Gene3D" id="3.40.50.1970">
    <property type="match status" value="1"/>
</dbReference>
<organism evidence="5 6">
    <name type="scientific">Porphyromonas levii</name>
    <dbReference type="NCBI Taxonomy" id="28114"/>
    <lineage>
        <taxon>Bacteria</taxon>
        <taxon>Pseudomonadati</taxon>
        <taxon>Bacteroidota</taxon>
        <taxon>Bacteroidia</taxon>
        <taxon>Bacteroidales</taxon>
        <taxon>Porphyromonadaceae</taxon>
        <taxon>Porphyromonas</taxon>
    </lineage>
</organism>
<gene>
    <name evidence="5" type="ORF">E4P47_03120</name>
</gene>
<name>A0A4Y8WQA7_9PORP</name>
<dbReference type="GO" id="GO:0008106">
    <property type="term" value="F:alcohol dehydrogenase (NADP+) activity"/>
    <property type="evidence" value="ECO:0007669"/>
    <property type="project" value="TreeGrafter"/>
</dbReference>
<evidence type="ECO:0000256" key="1">
    <source>
        <dbReference type="ARBA" id="ARBA00007358"/>
    </source>
</evidence>
<dbReference type="CDD" id="cd08187">
    <property type="entry name" value="BDH"/>
    <property type="match status" value="1"/>
</dbReference>
<dbReference type="Gene3D" id="1.20.1090.10">
    <property type="entry name" value="Dehydroquinate synthase-like - alpha domain"/>
    <property type="match status" value="1"/>
</dbReference>
<dbReference type="AlphaFoldDB" id="A0A4Y8WQA7"/>
<dbReference type="OrthoDB" id="9801156at2"/>
<dbReference type="Pfam" id="PF00465">
    <property type="entry name" value="Fe-ADH"/>
    <property type="match status" value="1"/>
</dbReference>
<evidence type="ECO:0000313" key="6">
    <source>
        <dbReference type="Proteomes" id="UP000297225"/>
    </source>
</evidence>
<keyword evidence="6" id="KW-1185">Reference proteome</keyword>
<dbReference type="Pfam" id="PF25137">
    <property type="entry name" value="ADH_Fe_C"/>
    <property type="match status" value="1"/>
</dbReference>
<reference evidence="5 6" key="1">
    <citation type="submission" date="2019-03" db="EMBL/GenBank/DDBJ databases">
        <title>Porphyromonas levii Isolated from the Uterus of Dairy Cows.</title>
        <authorList>
            <person name="Francis A.M."/>
        </authorList>
    </citation>
    <scope>NUCLEOTIDE SEQUENCE [LARGE SCALE GENOMIC DNA]</scope>
    <source>
        <strain evidence="5 6">AF5678</strain>
    </source>
</reference>
<comment type="similarity">
    <text evidence="1">Belongs to the iron-containing alcohol dehydrogenase family.</text>
</comment>
<evidence type="ECO:0000256" key="2">
    <source>
        <dbReference type="ARBA" id="ARBA00023002"/>
    </source>
</evidence>